<proteinExistence type="predicted"/>
<reference evidence="5 6" key="1">
    <citation type="journal article" date="2016" name="Genome Biol. Evol.">
        <title>Divergent and convergent evolution of fungal pathogenicity.</title>
        <authorList>
            <person name="Shang Y."/>
            <person name="Xiao G."/>
            <person name="Zheng P."/>
            <person name="Cen K."/>
            <person name="Zhan S."/>
            <person name="Wang C."/>
        </authorList>
    </citation>
    <scope>NUCLEOTIDE SEQUENCE [LARGE SCALE GENOMIC DNA]</scope>
    <source>
        <strain evidence="5 6">ARSEF 7405</strain>
    </source>
</reference>
<feature type="region of interest" description="Disordered" evidence="1">
    <location>
        <begin position="225"/>
        <end position="250"/>
    </location>
</feature>
<evidence type="ECO:0000259" key="3">
    <source>
        <dbReference type="Pfam" id="PF24465"/>
    </source>
</evidence>
<dbReference type="EMBL" id="AZGZ01000019">
    <property type="protein sequence ID" value="KZZ89764.1"/>
    <property type="molecule type" value="Genomic_DNA"/>
</dbReference>
<gene>
    <name evidence="5" type="ORF">AAP_04115</name>
</gene>
<organism evidence="5 6">
    <name type="scientific">Ascosphaera apis ARSEF 7405</name>
    <dbReference type="NCBI Taxonomy" id="392613"/>
    <lineage>
        <taxon>Eukaryota</taxon>
        <taxon>Fungi</taxon>
        <taxon>Dikarya</taxon>
        <taxon>Ascomycota</taxon>
        <taxon>Pezizomycotina</taxon>
        <taxon>Eurotiomycetes</taxon>
        <taxon>Eurotiomycetidae</taxon>
        <taxon>Onygenales</taxon>
        <taxon>Ascosphaeraceae</taxon>
        <taxon>Ascosphaera</taxon>
    </lineage>
</organism>
<accession>A0A167X8J4</accession>
<dbReference type="InterPro" id="IPR057940">
    <property type="entry name" value="Tri-helical_dom"/>
</dbReference>
<feature type="region of interest" description="Disordered" evidence="1">
    <location>
        <begin position="160"/>
        <end position="181"/>
    </location>
</feature>
<dbReference type="Pfam" id="PF24465">
    <property type="entry name" value="Tri-helical"/>
    <property type="match status" value="2"/>
</dbReference>
<feature type="domain" description="Tri-helical" evidence="3">
    <location>
        <begin position="254"/>
        <end position="339"/>
    </location>
</feature>
<evidence type="ECO:0000259" key="4">
    <source>
        <dbReference type="Pfam" id="PF24962"/>
    </source>
</evidence>
<feature type="compositionally biased region" description="Polar residues" evidence="1">
    <location>
        <begin position="468"/>
        <end position="479"/>
    </location>
</feature>
<evidence type="ECO:0000313" key="5">
    <source>
        <dbReference type="EMBL" id="KZZ89764.1"/>
    </source>
</evidence>
<evidence type="ECO:0000256" key="1">
    <source>
        <dbReference type="SAM" id="MobiDB-lite"/>
    </source>
</evidence>
<feature type="domain" description="Tri-helical" evidence="3">
    <location>
        <begin position="349"/>
        <end position="435"/>
    </location>
</feature>
<dbReference type="OrthoDB" id="4115389at2759"/>
<dbReference type="AlphaFoldDB" id="A0A167X8J4"/>
<protein>
    <submittedName>
        <fullName evidence="5">Uncharacterized protein</fullName>
    </submittedName>
</protein>
<dbReference type="Proteomes" id="UP000242877">
    <property type="component" value="Unassembled WGS sequence"/>
</dbReference>
<dbReference type="VEuPathDB" id="FungiDB:AAP_04115"/>
<evidence type="ECO:0000313" key="6">
    <source>
        <dbReference type="Proteomes" id="UP000242877"/>
    </source>
</evidence>
<dbReference type="PANTHER" id="PTHR38788">
    <property type="entry name" value="CLR5 DOMAIN-CONTAINING PROTEIN"/>
    <property type="match status" value="1"/>
</dbReference>
<feature type="domain" description="DUF7767" evidence="4">
    <location>
        <begin position="601"/>
        <end position="702"/>
    </location>
</feature>
<feature type="compositionally biased region" description="Low complexity" evidence="1">
    <location>
        <begin position="160"/>
        <end position="171"/>
    </location>
</feature>
<evidence type="ECO:0000259" key="2">
    <source>
        <dbReference type="Pfam" id="PF14420"/>
    </source>
</evidence>
<dbReference type="Pfam" id="PF24962">
    <property type="entry name" value="DUF7767"/>
    <property type="match status" value="1"/>
</dbReference>
<feature type="region of interest" description="Disordered" evidence="1">
    <location>
        <begin position="116"/>
        <end position="138"/>
    </location>
</feature>
<dbReference type="PANTHER" id="PTHR38788:SF5">
    <property type="entry name" value="CLR5 DOMAIN-CONTAINING PROTEIN"/>
    <property type="match status" value="1"/>
</dbReference>
<dbReference type="InterPro" id="IPR025676">
    <property type="entry name" value="Clr5_dom"/>
</dbReference>
<feature type="region of interest" description="Disordered" evidence="1">
    <location>
        <begin position="434"/>
        <end position="479"/>
    </location>
</feature>
<dbReference type="InterPro" id="IPR056669">
    <property type="entry name" value="DUF7767"/>
</dbReference>
<name>A0A167X8J4_9EURO</name>
<sequence>MVYNWEDKRDICYRMYIEEKRALEDIMEHLKVYHQFAPSKRAFQTQFKRWDFPSKQNPAYKNAPLVARIKELWEHNVNQREMLRILHEEGFDIKERELMRVRAKNRWLLRVPNGTRSKEHPQIGLDADPVSTTPSSEIGRGQEHEALLALQNETLTLGQSQQPLLSSPESGMAQDTSPPDQRAMSMEMQHHFQMSNDPQQAAVRRRERLERLRLESTERWAARKRRRRTKGWAGLPADPPGPPRFPSETTIDESKKYLGLSNDMYREARDKFQAICEEFGFLKKTEAGPEKWQAAKTKLVSQIPHLQSILWDSQSPSKMDVKSLALDVLCTDVTKRMRTIQRRMTIADAKNTLGINPEESRTIRDAFYDILKADHFTNKLEAGDIHWNELKSRWIQNSPILQNILVSGPTDPSHTTKLRAIDVLCRDVMKRFRDDQTRRSSSRKKSTSTSDVDKHPGPNAVSKHNDTGHANQPQDSEQTQIRNGISTLASQALASAPITDMQIDPTLLQAAAGGTGTTSDSQIHSVPEHLIACKAAGAAEPKPVTVRRHSEPSQQHQDIGESTHRPVSPRCSPEFTFPPFQASHPPSVTYVDPKLNVEHGSQIVTFYIHPESTVFQNTGQWIDRLSEESVSGLQHALYSHIQGIRAPAGNDDNTSITVARIEGVWFDDTGARSISHINSDRDVETYLQNLAGHSAIFAFVVASC</sequence>
<keyword evidence="6" id="KW-1185">Reference proteome</keyword>
<dbReference type="Pfam" id="PF14420">
    <property type="entry name" value="Clr5"/>
    <property type="match status" value="1"/>
</dbReference>
<comment type="caution">
    <text evidence="5">The sequence shown here is derived from an EMBL/GenBank/DDBJ whole genome shotgun (WGS) entry which is preliminary data.</text>
</comment>
<feature type="domain" description="Clr5" evidence="2">
    <location>
        <begin position="1"/>
        <end position="53"/>
    </location>
</feature>